<accession>A0AA38P3U4</accession>
<dbReference type="AlphaFoldDB" id="A0AA38P3U4"/>
<evidence type="ECO:0000313" key="1">
    <source>
        <dbReference type="EMBL" id="KAJ3835706.1"/>
    </source>
</evidence>
<name>A0AA38P3U4_9AGAR</name>
<keyword evidence="2" id="KW-1185">Reference proteome</keyword>
<evidence type="ECO:0000313" key="2">
    <source>
        <dbReference type="Proteomes" id="UP001163846"/>
    </source>
</evidence>
<sequence length="214" mass="24067">MQNTSPSKLEGPPLEPVTRKQLWLDAPMSTAPSVPASSRHHYSKVLSTRKPSQICFTFDHLVGAVPMGGPPHLSTYFSYYSGFTKRFILSSFTSAVVITLHKVLATTPRAVRMDWDGGCGMHDMHRERMQVSVKGMMKRAYTPYNLSRIPTLVSSPNAATYDSSLDFIENVTANRVRSNSFYNSPQNLTELSWFTYVKTRITLHHLSSDDVYPS</sequence>
<dbReference type="EMBL" id="MU806386">
    <property type="protein sequence ID" value="KAJ3835706.1"/>
    <property type="molecule type" value="Genomic_DNA"/>
</dbReference>
<dbReference type="Proteomes" id="UP001163846">
    <property type="component" value="Unassembled WGS sequence"/>
</dbReference>
<reference evidence="1" key="1">
    <citation type="submission" date="2022-08" db="EMBL/GenBank/DDBJ databases">
        <authorList>
            <consortium name="DOE Joint Genome Institute"/>
            <person name="Min B."/>
            <person name="Riley R."/>
            <person name="Sierra-Patev S."/>
            <person name="Naranjo-Ortiz M."/>
            <person name="Looney B."/>
            <person name="Konkel Z."/>
            <person name="Slot J.C."/>
            <person name="Sakamoto Y."/>
            <person name="Steenwyk J.L."/>
            <person name="Rokas A."/>
            <person name="Carro J."/>
            <person name="Camarero S."/>
            <person name="Ferreira P."/>
            <person name="Molpeceres G."/>
            <person name="Ruiz-Duenas F.J."/>
            <person name="Serrano A."/>
            <person name="Henrissat B."/>
            <person name="Drula E."/>
            <person name="Hughes K.W."/>
            <person name="Mata J.L."/>
            <person name="Ishikawa N.K."/>
            <person name="Vargas-Isla R."/>
            <person name="Ushijima S."/>
            <person name="Smith C.A."/>
            <person name="Ahrendt S."/>
            <person name="Andreopoulos W."/>
            <person name="He G."/>
            <person name="Labutti K."/>
            <person name="Lipzen A."/>
            <person name="Ng V."/>
            <person name="Sandor L."/>
            <person name="Barry K."/>
            <person name="Martinez A.T."/>
            <person name="Xiao Y."/>
            <person name="Gibbons J.G."/>
            <person name="Terashima K."/>
            <person name="Hibbett D.S."/>
            <person name="Grigoriev I.V."/>
        </authorList>
    </citation>
    <scope>NUCLEOTIDE SEQUENCE</scope>
    <source>
        <strain evidence="1">TFB9207</strain>
    </source>
</reference>
<gene>
    <name evidence="1" type="ORF">F5878DRAFT_663622</name>
</gene>
<proteinExistence type="predicted"/>
<protein>
    <submittedName>
        <fullName evidence="1">Uncharacterized protein</fullName>
    </submittedName>
</protein>
<organism evidence="1 2">
    <name type="scientific">Lentinula raphanica</name>
    <dbReference type="NCBI Taxonomy" id="153919"/>
    <lineage>
        <taxon>Eukaryota</taxon>
        <taxon>Fungi</taxon>
        <taxon>Dikarya</taxon>
        <taxon>Basidiomycota</taxon>
        <taxon>Agaricomycotina</taxon>
        <taxon>Agaricomycetes</taxon>
        <taxon>Agaricomycetidae</taxon>
        <taxon>Agaricales</taxon>
        <taxon>Marasmiineae</taxon>
        <taxon>Omphalotaceae</taxon>
        <taxon>Lentinula</taxon>
    </lineage>
</organism>
<comment type="caution">
    <text evidence="1">The sequence shown here is derived from an EMBL/GenBank/DDBJ whole genome shotgun (WGS) entry which is preliminary data.</text>
</comment>